<dbReference type="CDD" id="cd16328">
    <property type="entry name" value="RseA_N"/>
    <property type="match status" value="1"/>
</dbReference>
<dbReference type="Proteomes" id="UP000034071">
    <property type="component" value="Chromosome"/>
</dbReference>
<protein>
    <submittedName>
        <fullName evidence="2">Anti sigma-E protein, RseA</fullName>
    </submittedName>
</protein>
<reference evidence="2 3" key="1">
    <citation type="submission" date="2015-02" db="EMBL/GenBank/DDBJ databases">
        <title>Complete genome sequence of Kangiella geojedonensis strain YCS-5T.</title>
        <authorList>
            <person name="Kim K.M."/>
        </authorList>
    </citation>
    <scope>NUCLEOTIDE SEQUENCE [LARGE SCALE GENOMIC DNA]</scope>
    <source>
        <strain evidence="2 3">YCS-5</strain>
    </source>
</reference>
<gene>
    <name evidence="2" type="ORF">TQ33_1632</name>
</gene>
<dbReference type="Gene3D" id="1.10.10.880">
    <property type="entry name" value="Anti sigma-E protein RseA, N-terminal domain"/>
    <property type="match status" value="1"/>
</dbReference>
<evidence type="ECO:0000259" key="1">
    <source>
        <dbReference type="Pfam" id="PF03872"/>
    </source>
</evidence>
<accession>A0A0F6TRZ6</accession>
<dbReference type="KEGG" id="kge:TQ33_1632"/>
<dbReference type="RefSeq" id="WP_046561628.1">
    <property type="nucleotide sequence ID" value="NZ_CP010975.1"/>
</dbReference>
<dbReference type="SUPFAM" id="SSF89069">
    <property type="entry name" value="N-terminal, cytoplasmic domain of anti-sigmaE factor RseA"/>
    <property type="match status" value="1"/>
</dbReference>
<keyword evidence="3" id="KW-1185">Reference proteome</keyword>
<dbReference type="STRING" id="914150.TQ33_1632"/>
<evidence type="ECO:0000313" key="3">
    <source>
        <dbReference type="Proteomes" id="UP000034071"/>
    </source>
</evidence>
<proteinExistence type="predicted"/>
<dbReference type="InterPro" id="IPR052383">
    <property type="entry name" value="Anti-sigma-E_RseA-like"/>
</dbReference>
<dbReference type="AlphaFoldDB" id="A0A0F6TRZ6"/>
<dbReference type="EMBL" id="CP010975">
    <property type="protein sequence ID" value="AKE52575.1"/>
    <property type="molecule type" value="Genomic_DNA"/>
</dbReference>
<dbReference type="OrthoDB" id="5734981at2"/>
<dbReference type="PANTHER" id="PTHR38104">
    <property type="match status" value="1"/>
</dbReference>
<dbReference type="PANTHER" id="PTHR38104:SF1">
    <property type="entry name" value="ANTI-SIGMA-E FACTOR RSEA"/>
    <property type="match status" value="1"/>
</dbReference>
<organism evidence="2 3">
    <name type="scientific">Kangiella geojedonensis</name>
    <dbReference type="NCBI Taxonomy" id="914150"/>
    <lineage>
        <taxon>Bacteria</taxon>
        <taxon>Pseudomonadati</taxon>
        <taxon>Pseudomonadota</taxon>
        <taxon>Gammaproteobacteria</taxon>
        <taxon>Kangiellales</taxon>
        <taxon>Kangiellaceae</taxon>
        <taxon>Kangiella</taxon>
    </lineage>
</organism>
<feature type="domain" description="Anti sigma-E protein RseA N-terminal" evidence="1">
    <location>
        <begin position="9"/>
        <end position="85"/>
    </location>
</feature>
<sequence length="220" mass="23993">MSNTKHFDKEILSAWVDGRTDLQDQEPSLEQGSESMSVWARYHMIGQVMRDEVQHMDLDISARVSKAVAEEASHGAQQETPKSNVIPFPSRVWKQVGGFAIAASVAIVALFSVANTQPSVSNNATQPNYAVSQPGATQSEATQSIATSEMVATTLASTADRQELQTMHDMFLKHEALTRKITGTSSLPTVRVVSNQKVIPVQVPMRVNDGAEQPDNTDKE</sequence>
<evidence type="ECO:0000313" key="2">
    <source>
        <dbReference type="EMBL" id="AKE52575.1"/>
    </source>
</evidence>
<dbReference type="GO" id="GO:0016989">
    <property type="term" value="F:sigma factor antagonist activity"/>
    <property type="evidence" value="ECO:0007669"/>
    <property type="project" value="InterPro"/>
</dbReference>
<name>A0A0F6TRZ6_9GAMM</name>
<dbReference type="InterPro" id="IPR036147">
    <property type="entry name" value="Anti-sigma_E_RseA_N_sf"/>
</dbReference>
<dbReference type="InterPro" id="IPR005572">
    <property type="entry name" value="Anti-sigma_E_RseA_N"/>
</dbReference>
<dbReference type="HOGENOM" id="CLU_1193542_0_0_6"/>
<dbReference type="Pfam" id="PF03872">
    <property type="entry name" value="RseA_N"/>
    <property type="match status" value="1"/>
</dbReference>